<evidence type="ECO:0000313" key="6">
    <source>
        <dbReference type="Proteomes" id="UP001237642"/>
    </source>
</evidence>
<comment type="caution">
    <text evidence="5">The sequence shown here is derived from an EMBL/GenBank/DDBJ whole genome shotgun (WGS) entry which is preliminary data.</text>
</comment>
<reference evidence="5" key="2">
    <citation type="submission" date="2023-05" db="EMBL/GenBank/DDBJ databases">
        <authorList>
            <person name="Schelkunov M.I."/>
        </authorList>
    </citation>
    <scope>NUCLEOTIDE SEQUENCE</scope>
    <source>
        <strain evidence="5">Hsosn_3</strain>
        <tissue evidence="5">Leaf</tissue>
    </source>
</reference>
<proteinExistence type="predicted"/>
<dbReference type="PANTHER" id="PTHR47186">
    <property type="entry name" value="LEUCINE-RICH REPEAT-CONTAINING PROTEIN 57"/>
    <property type="match status" value="1"/>
</dbReference>
<dbReference type="Pfam" id="PF23559">
    <property type="entry name" value="WHD_DRP"/>
    <property type="match status" value="1"/>
</dbReference>
<dbReference type="AlphaFoldDB" id="A0AAD8H379"/>
<gene>
    <name evidence="5" type="ORF">POM88_044135</name>
</gene>
<protein>
    <submittedName>
        <fullName evidence="5">Disease resistance RPP13-like protein 4</fullName>
    </submittedName>
</protein>
<dbReference type="Pfam" id="PF23598">
    <property type="entry name" value="LRR_14"/>
    <property type="match status" value="1"/>
</dbReference>
<feature type="domain" description="Disease resistance protein winged helix" evidence="3">
    <location>
        <begin position="182"/>
        <end position="256"/>
    </location>
</feature>
<evidence type="ECO:0000256" key="1">
    <source>
        <dbReference type="ARBA" id="ARBA00022737"/>
    </source>
</evidence>
<keyword evidence="6" id="KW-1185">Reference proteome</keyword>
<name>A0AAD8H379_9APIA</name>
<dbReference type="SUPFAM" id="SSF52047">
    <property type="entry name" value="RNI-like"/>
    <property type="match status" value="1"/>
</dbReference>
<dbReference type="Gene3D" id="3.80.10.10">
    <property type="entry name" value="Ribonuclease Inhibitor"/>
    <property type="match status" value="2"/>
</dbReference>
<evidence type="ECO:0000256" key="2">
    <source>
        <dbReference type="ARBA" id="ARBA00022741"/>
    </source>
</evidence>
<dbReference type="EMBL" id="JAUIZM010000010">
    <property type="protein sequence ID" value="KAK1359661.1"/>
    <property type="molecule type" value="Genomic_DNA"/>
</dbReference>
<dbReference type="Proteomes" id="UP001237642">
    <property type="component" value="Unassembled WGS sequence"/>
</dbReference>
<reference evidence="5" key="1">
    <citation type="submission" date="2023-02" db="EMBL/GenBank/DDBJ databases">
        <title>Genome of toxic invasive species Heracleum sosnowskyi carries increased number of genes despite the absence of recent whole-genome duplications.</title>
        <authorList>
            <person name="Schelkunov M."/>
            <person name="Shtratnikova V."/>
            <person name="Makarenko M."/>
            <person name="Klepikova A."/>
            <person name="Omelchenko D."/>
            <person name="Novikova G."/>
            <person name="Obukhova E."/>
            <person name="Bogdanov V."/>
            <person name="Penin A."/>
            <person name="Logacheva M."/>
        </authorList>
    </citation>
    <scope>NUCLEOTIDE SEQUENCE</scope>
    <source>
        <strain evidence="5">Hsosn_3</strain>
        <tissue evidence="5">Leaf</tissue>
    </source>
</reference>
<sequence length="682" mass="79248">MVLQKEDFFGMVVRKHFKSSKFFLLTKYVISLIVHQLSMRSGPPSLNGRELSSSLGMTAEPIKNDPVFISVLGDDSSYDIAEDIRQLERHILLLKPPRGPRRQILGGPKHRPSYFDSVPLEKMLNVLDKSPTKSTHQFVVETHVPRFFRNPTFENSAAFRDIESRYNALSLNLKLCLLCFSVFPLHVIIKKRLMVFWWMAEGFIEQPKHQEGNKKDLEQLGAEYFVELMKKDFIKPYHDKRRLEVQACKMPRFIHSVVITIAARAKFFDFDSVGRPQADCPSSFRLVLVKPPYYRLESYDGYEKFHLVFNLSENVLCLSPEWIRGMKNVTVLYLGRWRSRAHYIQVMDVDFLKALSDMKHLRLLNLREISNIVELPDEVTKLEHLMILDLRACEHLQKLPRDIGLLKSLTHLDLSDCYMLYWMPKGLSKLKNLLVLKGFVVVEPSERSAERSCSLVDLSKLPKLRKLSIFVRLNNFPGKHDLDALQQLRVLTKLKVVFLRAGEFNFKDHQLQIYDADYPWSSKPQSFPKKTATNRLNPMKLKYLEKLCGAEEENNQMQNDDADFPQLPARLQKLELKCFHEKAAPRWLNPMKLKNLEKLYITGGNLSNLGGNIDGWNGAVNPWGVKVLRLKYLTDLAMHWKEVPKLFPKLIYLEKLNCPKLTFFPCDEAGVWINKEKVQSIN</sequence>
<dbReference type="PANTHER" id="PTHR47186:SF54">
    <property type="entry name" value="DISEASE RESISTANCE RPP13-LIKE PROTEIN 4"/>
    <property type="match status" value="1"/>
</dbReference>
<keyword evidence="2" id="KW-0547">Nucleotide-binding</keyword>
<evidence type="ECO:0000259" key="3">
    <source>
        <dbReference type="Pfam" id="PF23559"/>
    </source>
</evidence>
<feature type="domain" description="Disease resistance R13L4/SHOC-2-like LRR" evidence="4">
    <location>
        <begin position="351"/>
        <end position="500"/>
    </location>
</feature>
<dbReference type="InterPro" id="IPR055414">
    <property type="entry name" value="LRR_R13L4/SHOC2-like"/>
</dbReference>
<evidence type="ECO:0000259" key="4">
    <source>
        <dbReference type="Pfam" id="PF23598"/>
    </source>
</evidence>
<accession>A0AAD8H379</accession>
<evidence type="ECO:0000313" key="5">
    <source>
        <dbReference type="EMBL" id="KAK1359661.1"/>
    </source>
</evidence>
<keyword evidence="1" id="KW-0677">Repeat</keyword>
<dbReference type="InterPro" id="IPR058922">
    <property type="entry name" value="WHD_DRP"/>
</dbReference>
<organism evidence="5 6">
    <name type="scientific">Heracleum sosnowskyi</name>
    <dbReference type="NCBI Taxonomy" id="360622"/>
    <lineage>
        <taxon>Eukaryota</taxon>
        <taxon>Viridiplantae</taxon>
        <taxon>Streptophyta</taxon>
        <taxon>Embryophyta</taxon>
        <taxon>Tracheophyta</taxon>
        <taxon>Spermatophyta</taxon>
        <taxon>Magnoliopsida</taxon>
        <taxon>eudicotyledons</taxon>
        <taxon>Gunneridae</taxon>
        <taxon>Pentapetalae</taxon>
        <taxon>asterids</taxon>
        <taxon>campanulids</taxon>
        <taxon>Apiales</taxon>
        <taxon>Apiaceae</taxon>
        <taxon>Apioideae</taxon>
        <taxon>apioid superclade</taxon>
        <taxon>Tordylieae</taxon>
        <taxon>Tordyliinae</taxon>
        <taxon>Heracleum</taxon>
    </lineage>
</organism>
<dbReference type="InterPro" id="IPR032675">
    <property type="entry name" value="LRR_dom_sf"/>
</dbReference>